<organism evidence="1 2">
    <name type="scientific">Agrobacterium vitis</name>
    <name type="common">Rhizobium vitis</name>
    <dbReference type="NCBI Taxonomy" id="373"/>
    <lineage>
        <taxon>Bacteria</taxon>
        <taxon>Pseudomonadati</taxon>
        <taxon>Pseudomonadota</taxon>
        <taxon>Alphaproteobacteria</taxon>
        <taxon>Hyphomicrobiales</taxon>
        <taxon>Rhizobiaceae</taxon>
        <taxon>Rhizobium/Agrobacterium group</taxon>
        <taxon>Agrobacterium</taxon>
    </lineage>
</organism>
<protein>
    <submittedName>
        <fullName evidence="1">DUF1345 domain-containing protein</fullName>
    </submittedName>
</protein>
<proteinExistence type="predicted"/>
<name>A0A368NWM1_AGRVI</name>
<dbReference type="RefSeq" id="WP_060717032.1">
    <property type="nucleotide sequence ID" value="NZ_AP023268.1"/>
</dbReference>
<sequence length="223" mass="24431">MTSKKKPRFYALRRHRHSPFYASGLLGLLTLPVFLWIRPALAVESSAIVFFVLYVALMIKRMPGITAERLKNSPQRDDAPTIVIPLVSLLAVVAAVAALFNALNRAGSPSLLEVSLAFVSVISGWFTIHTMFAMHYAHDYWRHLTDVPDTGPSGGLDFPDTPEPGGYEFLYFAFVIGMTAQTSDVAITSTAMRRLNLAHSIVSFFFNTILVAAAVNAVVSIAN</sequence>
<dbReference type="GeneID" id="60682819"/>
<dbReference type="EMBL" id="QUSG01000007">
    <property type="protein sequence ID" value="KAA3526659.1"/>
    <property type="molecule type" value="Genomic_DNA"/>
</dbReference>
<dbReference type="InterPro" id="IPR009781">
    <property type="entry name" value="DUF1345"/>
</dbReference>
<dbReference type="Pfam" id="PF07077">
    <property type="entry name" value="DUF1345"/>
    <property type="match status" value="1"/>
</dbReference>
<evidence type="ECO:0000313" key="2">
    <source>
        <dbReference type="Proteomes" id="UP000436911"/>
    </source>
</evidence>
<comment type="caution">
    <text evidence="1">The sequence shown here is derived from an EMBL/GenBank/DDBJ whole genome shotgun (WGS) entry which is preliminary data.</text>
</comment>
<evidence type="ECO:0000313" key="1">
    <source>
        <dbReference type="EMBL" id="KAA3526659.1"/>
    </source>
</evidence>
<dbReference type="OrthoDB" id="64737at2"/>
<gene>
    <name evidence="1" type="ORF">DXT89_14925</name>
</gene>
<reference evidence="1 2" key="1">
    <citation type="submission" date="2018-08" db="EMBL/GenBank/DDBJ databases">
        <title>Genome sequencing of Agrobacterium vitis strain ICMP 10754.</title>
        <authorList>
            <person name="Visnovsky S.B."/>
            <person name="Pitman A.R."/>
        </authorList>
    </citation>
    <scope>NUCLEOTIDE SEQUENCE [LARGE SCALE GENOMIC DNA]</scope>
    <source>
        <strain evidence="1 2">ICMP 10754</strain>
    </source>
</reference>
<dbReference type="Proteomes" id="UP000436911">
    <property type="component" value="Unassembled WGS sequence"/>
</dbReference>
<accession>A0A368NWM1</accession>
<dbReference type="AlphaFoldDB" id="A0A368NWM1"/>